<reference evidence="5" key="1">
    <citation type="submission" date="2010-07" db="EMBL/GenBank/DDBJ databases">
        <title>The genome sequence of Gaeumannomyces graminis var. tritici strain R3-111a-1.</title>
        <authorList>
            <consortium name="The Broad Institute Genome Sequencing Platform"/>
            <person name="Ma L.-J."/>
            <person name="Dead R."/>
            <person name="Young S."/>
            <person name="Zeng Q."/>
            <person name="Koehrsen M."/>
            <person name="Alvarado L."/>
            <person name="Berlin A."/>
            <person name="Chapman S.B."/>
            <person name="Chen Z."/>
            <person name="Freedman E."/>
            <person name="Gellesch M."/>
            <person name="Goldberg J."/>
            <person name="Griggs A."/>
            <person name="Gujja S."/>
            <person name="Heilman E.R."/>
            <person name="Heiman D."/>
            <person name="Hepburn T."/>
            <person name="Howarth C."/>
            <person name="Jen D."/>
            <person name="Larson L."/>
            <person name="Mehta T."/>
            <person name="Neiman D."/>
            <person name="Pearson M."/>
            <person name="Roberts A."/>
            <person name="Saif S."/>
            <person name="Shea T."/>
            <person name="Shenoy N."/>
            <person name="Sisk P."/>
            <person name="Stolte C."/>
            <person name="Sykes S."/>
            <person name="Walk T."/>
            <person name="White J."/>
            <person name="Yandava C."/>
            <person name="Haas B."/>
            <person name="Nusbaum C."/>
            <person name="Birren B."/>
        </authorList>
    </citation>
    <scope>NUCLEOTIDE SEQUENCE [LARGE SCALE GENOMIC DNA]</scope>
    <source>
        <strain evidence="5">R3-111a-1</strain>
    </source>
</reference>
<dbReference type="EMBL" id="GL385396">
    <property type="protein sequence ID" value="EJT79974.1"/>
    <property type="molecule type" value="Genomic_DNA"/>
</dbReference>
<organism evidence="3">
    <name type="scientific">Gaeumannomyces tritici (strain R3-111a-1)</name>
    <name type="common">Wheat and barley take-all root rot fungus</name>
    <name type="synonym">Gaeumannomyces graminis var. tritici</name>
    <dbReference type="NCBI Taxonomy" id="644352"/>
    <lineage>
        <taxon>Eukaryota</taxon>
        <taxon>Fungi</taxon>
        <taxon>Dikarya</taxon>
        <taxon>Ascomycota</taxon>
        <taxon>Pezizomycotina</taxon>
        <taxon>Sordariomycetes</taxon>
        <taxon>Sordariomycetidae</taxon>
        <taxon>Magnaporthales</taxon>
        <taxon>Magnaporthaceae</taxon>
        <taxon>Gaeumannomyces</taxon>
    </lineage>
</organism>
<gene>
    <name evidence="4" type="primary">20345514</name>
    <name evidence="3" type="ORF">GGTG_05056</name>
</gene>
<dbReference type="AlphaFoldDB" id="J3NUV0"/>
<feature type="region of interest" description="Disordered" evidence="1">
    <location>
        <begin position="44"/>
        <end position="99"/>
    </location>
</feature>
<dbReference type="VEuPathDB" id="FungiDB:GGTG_05056"/>
<name>J3NUV0_GAET3</name>
<dbReference type="GeneID" id="20345514"/>
<proteinExistence type="predicted"/>
<feature type="transmembrane region" description="Helical" evidence="2">
    <location>
        <begin position="126"/>
        <end position="146"/>
    </location>
</feature>
<dbReference type="Proteomes" id="UP000006039">
    <property type="component" value="Unassembled WGS sequence"/>
</dbReference>
<evidence type="ECO:0000313" key="3">
    <source>
        <dbReference type="EMBL" id="EJT79974.1"/>
    </source>
</evidence>
<accession>J3NUV0</accession>
<keyword evidence="2" id="KW-1133">Transmembrane helix</keyword>
<sequence>MTRGQSMTEAAEVTMGTVKATRTSVMVGVSRRGRSGGMREVIQQGKRCGRGRNPASLLLGGPPQRQPCSDARATQLPRGGRKWAGVGARETPSHDSRLHSRWLQTQRQPSTRHPAEGLDFTQYGYAQFPIAAAISVAVFAILATLYSGKIYKHRPLYSVPVVVGGACQCFSTSPKRSRWLWLAGSITQSCGRPKWFLLQITFAFFMATAVVIHARGFQQPSLSGIPYHRHLLVLYGISLLTWSGASSALSSTCRATVSQRRLSPRAGTLFQAFVRTVCTGTGAAQGRCLPSTRRQ</sequence>
<feature type="transmembrane region" description="Helical" evidence="2">
    <location>
        <begin position="195"/>
        <end position="212"/>
    </location>
</feature>
<reference evidence="4" key="5">
    <citation type="submission" date="2018-04" db="UniProtKB">
        <authorList>
            <consortium name="EnsemblFungi"/>
        </authorList>
    </citation>
    <scope>IDENTIFICATION</scope>
    <source>
        <strain evidence="4">R3-111a-1</strain>
    </source>
</reference>
<dbReference type="EnsemblFungi" id="EJT79974">
    <property type="protein sequence ID" value="EJT79974"/>
    <property type="gene ID" value="GGTG_05056"/>
</dbReference>
<evidence type="ECO:0000256" key="1">
    <source>
        <dbReference type="SAM" id="MobiDB-lite"/>
    </source>
</evidence>
<keyword evidence="2" id="KW-0812">Transmembrane</keyword>
<dbReference type="RefSeq" id="XP_009221119.1">
    <property type="nucleotide sequence ID" value="XM_009222855.1"/>
</dbReference>
<feature type="transmembrane region" description="Helical" evidence="2">
    <location>
        <begin position="232"/>
        <end position="253"/>
    </location>
</feature>
<evidence type="ECO:0000313" key="4">
    <source>
        <dbReference type="EnsemblFungi" id="EJT79974"/>
    </source>
</evidence>
<reference evidence="4" key="4">
    <citation type="journal article" date="2015" name="G3 (Bethesda)">
        <title>Genome sequences of three phytopathogenic species of the Magnaporthaceae family of fungi.</title>
        <authorList>
            <person name="Okagaki L.H."/>
            <person name="Nunes C.C."/>
            <person name="Sailsbery J."/>
            <person name="Clay B."/>
            <person name="Brown D."/>
            <person name="John T."/>
            <person name="Oh Y."/>
            <person name="Young N."/>
            <person name="Fitzgerald M."/>
            <person name="Haas B.J."/>
            <person name="Zeng Q."/>
            <person name="Young S."/>
            <person name="Adiconis X."/>
            <person name="Fan L."/>
            <person name="Levin J.Z."/>
            <person name="Mitchell T.K."/>
            <person name="Okubara P.A."/>
            <person name="Farman M.L."/>
            <person name="Kohn L.M."/>
            <person name="Birren B."/>
            <person name="Ma L.-J."/>
            <person name="Dean R.A."/>
        </authorList>
    </citation>
    <scope>NUCLEOTIDE SEQUENCE</scope>
    <source>
        <strain evidence="4">R3-111a-1</strain>
    </source>
</reference>
<evidence type="ECO:0000313" key="5">
    <source>
        <dbReference type="Proteomes" id="UP000006039"/>
    </source>
</evidence>
<reference evidence="3" key="3">
    <citation type="submission" date="2010-09" db="EMBL/GenBank/DDBJ databases">
        <title>Annotation of Gaeumannomyces graminis var. tritici R3-111a-1.</title>
        <authorList>
            <consortium name="The Broad Institute Genome Sequencing Platform"/>
            <person name="Ma L.-J."/>
            <person name="Dead R."/>
            <person name="Young S.K."/>
            <person name="Zeng Q."/>
            <person name="Gargeya S."/>
            <person name="Fitzgerald M."/>
            <person name="Haas B."/>
            <person name="Abouelleil A."/>
            <person name="Alvarado L."/>
            <person name="Arachchi H.M."/>
            <person name="Berlin A."/>
            <person name="Brown A."/>
            <person name="Chapman S.B."/>
            <person name="Chen Z."/>
            <person name="Dunbar C."/>
            <person name="Freedman E."/>
            <person name="Gearin G."/>
            <person name="Gellesch M."/>
            <person name="Goldberg J."/>
            <person name="Griggs A."/>
            <person name="Gujja S."/>
            <person name="Heiman D."/>
            <person name="Howarth C."/>
            <person name="Larson L."/>
            <person name="Lui A."/>
            <person name="MacDonald P.J.P."/>
            <person name="Mehta T."/>
            <person name="Montmayeur A."/>
            <person name="Murphy C."/>
            <person name="Neiman D."/>
            <person name="Pearson M."/>
            <person name="Priest M."/>
            <person name="Roberts A."/>
            <person name="Saif S."/>
            <person name="Shea T."/>
            <person name="Shenoy N."/>
            <person name="Sisk P."/>
            <person name="Stolte C."/>
            <person name="Sykes S."/>
            <person name="Yandava C."/>
            <person name="Wortman J."/>
            <person name="Nusbaum C."/>
            <person name="Birren B."/>
        </authorList>
    </citation>
    <scope>NUCLEOTIDE SEQUENCE</scope>
    <source>
        <strain evidence="3">R3-111a-1</strain>
    </source>
</reference>
<keyword evidence="2" id="KW-0472">Membrane</keyword>
<keyword evidence="5" id="KW-1185">Reference proteome</keyword>
<evidence type="ECO:0000256" key="2">
    <source>
        <dbReference type="SAM" id="Phobius"/>
    </source>
</evidence>
<reference evidence="3" key="2">
    <citation type="submission" date="2010-07" db="EMBL/GenBank/DDBJ databases">
        <authorList>
            <consortium name="The Broad Institute Genome Sequencing Platform"/>
            <consortium name="Broad Institute Genome Sequencing Center for Infectious Disease"/>
            <person name="Ma L.-J."/>
            <person name="Dead R."/>
            <person name="Young S."/>
            <person name="Zeng Q."/>
            <person name="Koehrsen M."/>
            <person name="Alvarado L."/>
            <person name="Berlin A."/>
            <person name="Chapman S.B."/>
            <person name="Chen Z."/>
            <person name="Freedman E."/>
            <person name="Gellesch M."/>
            <person name="Goldberg J."/>
            <person name="Griggs A."/>
            <person name="Gujja S."/>
            <person name="Heilman E.R."/>
            <person name="Heiman D."/>
            <person name="Hepburn T."/>
            <person name="Howarth C."/>
            <person name="Jen D."/>
            <person name="Larson L."/>
            <person name="Mehta T."/>
            <person name="Neiman D."/>
            <person name="Pearson M."/>
            <person name="Roberts A."/>
            <person name="Saif S."/>
            <person name="Shea T."/>
            <person name="Shenoy N."/>
            <person name="Sisk P."/>
            <person name="Stolte C."/>
            <person name="Sykes S."/>
            <person name="Walk T."/>
            <person name="White J."/>
            <person name="Yandava C."/>
            <person name="Haas B."/>
            <person name="Nusbaum C."/>
            <person name="Birren B."/>
        </authorList>
    </citation>
    <scope>NUCLEOTIDE SEQUENCE</scope>
    <source>
        <strain evidence="3">R3-111a-1</strain>
    </source>
</reference>
<dbReference type="HOGENOM" id="CLU_943477_0_0_1"/>
<protein>
    <submittedName>
        <fullName evidence="3 4">Uncharacterized protein</fullName>
    </submittedName>
</protein>